<accession>A0A7W6RE29</accession>
<name>A0A7W6RE29_9PROT</name>
<protein>
    <recommendedName>
        <fullName evidence="5">DUF3426 domain-containing protein</fullName>
    </recommendedName>
</protein>
<keyword evidence="2" id="KW-0472">Membrane</keyword>
<feature type="compositionally biased region" description="Basic and acidic residues" evidence="1">
    <location>
        <begin position="43"/>
        <end position="55"/>
    </location>
</feature>
<keyword evidence="4" id="KW-1185">Reference proteome</keyword>
<feature type="transmembrane region" description="Helical" evidence="2">
    <location>
        <begin position="16"/>
        <end position="35"/>
    </location>
</feature>
<dbReference type="EMBL" id="JACIGK010000012">
    <property type="protein sequence ID" value="MBB4266324.1"/>
    <property type="molecule type" value="Genomic_DNA"/>
</dbReference>
<evidence type="ECO:0000256" key="1">
    <source>
        <dbReference type="SAM" id="MobiDB-lite"/>
    </source>
</evidence>
<dbReference type="Pfam" id="PF11906">
    <property type="entry name" value="DUF3426"/>
    <property type="match status" value="1"/>
</dbReference>
<keyword evidence="2" id="KW-0812">Transmembrane</keyword>
<comment type="caution">
    <text evidence="3">The sequence shown here is derived from an EMBL/GenBank/DDBJ whole genome shotgun (WGS) entry which is preliminary data.</text>
</comment>
<evidence type="ECO:0000313" key="3">
    <source>
        <dbReference type="EMBL" id="MBB4266324.1"/>
    </source>
</evidence>
<dbReference type="Proteomes" id="UP000554286">
    <property type="component" value="Unassembled WGS sequence"/>
</dbReference>
<dbReference type="RefSeq" id="WP_184044571.1">
    <property type="nucleotide sequence ID" value="NZ_JACIGK010000012.1"/>
</dbReference>
<evidence type="ECO:0000313" key="4">
    <source>
        <dbReference type="Proteomes" id="UP000554286"/>
    </source>
</evidence>
<proteinExistence type="predicted"/>
<reference evidence="3 4" key="1">
    <citation type="submission" date="2020-08" db="EMBL/GenBank/DDBJ databases">
        <title>Genome sequencing of Purple Non-Sulfur Bacteria from various extreme environments.</title>
        <authorList>
            <person name="Mayer M."/>
        </authorList>
    </citation>
    <scope>NUCLEOTIDE SEQUENCE [LARGE SCALE GENOMIC DNA]</scope>
    <source>
        <strain evidence="3 4">JA131</strain>
    </source>
</reference>
<keyword evidence="2" id="KW-1133">Transmembrane helix</keyword>
<evidence type="ECO:0000256" key="2">
    <source>
        <dbReference type="SAM" id="Phobius"/>
    </source>
</evidence>
<evidence type="ECO:0008006" key="5">
    <source>
        <dbReference type="Google" id="ProtNLM"/>
    </source>
</evidence>
<feature type="region of interest" description="Disordered" evidence="1">
    <location>
        <begin position="221"/>
        <end position="250"/>
    </location>
</feature>
<organism evidence="3 4">
    <name type="scientific">Roseospira visakhapatnamensis</name>
    <dbReference type="NCBI Taxonomy" id="390880"/>
    <lineage>
        <taxon>Bacteria</taxon>
        <taxon>Pseudomonadati</taxon>
        <taxon>Pseudomonadota</taxon>
        <taxon>Alphaproteobacteria</taxon>
        <taxon>Rhodospirillales</taxon>
        <taxon>Rhodospirillaceae</taxon>
        <taxon>Roseospira</taxon>
    </lineage>
</organism>
<feature type="region of interest" description="Disordered" evidence="1">
    <location>
        <begin position="43"/>
        <end position="71"/>
    </location>
</feature>
<feature type="transmembrane region" description="Helical" evidence="2">
    <location>
        <begin position="78"/>
        <end position="96"/>
    </location>
</feature>
<dbReference type="AlphaFoldDB" id="A0A7W6RE29"/>
<dbReference type="InterPro" id="IPR021834">
    <property type="entry name" value="DUF3426"/>
</dbReference>
<gene>
    <name evidence="3" type="ORF">GGD89_001955</name>
</gene>
<sequence>MGLASGAFDAWSGGPMTVAVGIAIGVTLLVAVLAVRQGRRDSAHRVAVRRERPGFERPTPSRPGRAVRRMREGGSRTSWRFVGVLAVLIAAVTLISDHRARDRLLDWAPVMDEWAEALGIPRPAPGRGLTLETGVPTRTVVNGTDTLVVGGTIVNAGDRSRPVPDLRLVLSNDAGDTVREVVRPALMETVAPGQRIPFRISVGIPGDIPRPDATTVAVTFVRRGTAQGPPETGPPAGDGPGARTGKPTRP</sequence>